<dbReference type="Pfam" id="PF01000">
    <property type="entry name" value="RNA_pol_A_bac"/>
    <property type="match status" value="1"/>
</dbReference>
<dbReference type="EMBL" id="JAINUG010000002">
    <property type="protein sequence ID" value="KAJ8418319.1"/>
    <property type="molecule type" value="Genomic_DNA"/>
</dbReference>
<dbReference type="Proteomes" id="UP001221898">
    <property type="component" value="Unassembled WGS sequence"/>
</dbReference>
<dbReference type="GO" id="GO:0046983">
    <property type="term" value="F:protein dimerization activity"/>
    <property type="evidence" value="ECO:0007669"/>
    <property type="project" value="InterPro"/>
</dbReference>
<dbReference type="SMART" id="SM00662">
    <property type="entry name" value="RPOLD"/>
    <property type="match status" value="1"/>
</dbReference>
<dbReference type="InterPro" id="IPR001514">
    <property type="entry name" value="DNA-dir_RNA_pol_30-40kDasu_CS"/>
</dbReference>
<gene>
    <name evidence="8" type="ORF">AAFF_G00140280</name>
</gene>
<evidence type="ECO:0000256" key="1">
    <source>
        <dbReference type="ARBA" id="ARBA00004123"/>
    </source>
</evidence>
<dbReference type="CDD" id="cd07032">
    <property type="entry name" value="RNAP_I_II_AC40"/>
    <property type="match status" value="1"/>
</dbReference>
<comment type="caution">
    <text evidence="8">The sequence shown here is derived from an EMBL/GenBank/DDBJ whole genome shotgun (WGS) entry which is preliminary data.</text>
</comment>
<dbReference type="FunFam" id="2.170.120.12:FF:000020">
    <property type="entry name" value="RNA polymerase I and III subunit C"/>
    <property type="match status" value="1"/>
</dbReference>
<protein>
    <recommendedName>
        <fullName evidence="2">DNA-directed RNA polymerases I and III subunit RPAC1</fullName>
    </recommendedName>
</protein>
<dbReference type="NCBIfam" id="NF001988">
    <property type="entry name" value="PRK00783.1"/>
    <property type="match status" value="1"/>
</dbReference>
<dbReference type="SUPFAM" id="SSF55257">
    <property type="entry name" value="RBP11-like subunits of RNA polymerase"/>
    <property type="match status" value="1"/>
</dbReference>
<comment type="subcellular location">
    <subcellularLocation>
        <location evidence="1">Nucleus</location>
    </subcellularLocation>
</comment>
<dbReference type="InterPro" id="IPR022842">
    <property type="entry name" value="RNAP_Rpo3/Rpb3/RPAC1"/>
</dbReference>
<keyword evidence="9" id="KW-1185">Reference proteome</keyword>
<evidence type="ECO:0000256" key="5">
    <source>
        <dbReference type="ARBA" id="ARBA00023242"/>
    </source>
</evidence>
<name>A0AAD7X3Z8_9TELE</name>
<evidence type="ECO:0000313" key="8">
    <source>
        <dbReference type="EMBL" id="KAJ8418319.1"/>
    </source>
</evidence>
<evidence type="ECO:0000313" key="9">
    <source>
        <dbReference type="Proteomes" id="UP001221898"/>
    </source>
</evidence>
<dbReference type="FunFam" id="3.30.1360.10:FF:000009">
    <property type="entry name" value="RNA polymerase I and III subunit C"/>
    <property type="match status" value="1"/>
</dbReference>
<organism evidence="8 9">
    <name type="scientific">Aldrovandia affinis</name>
    <dbReference type="NCBI Taxonomy" id="143900"/>
    <lineage>
        <taxon>Eukaryota</taxon>
        <taxon>Metazoa</taxon>
        <taxon>Chordata</taxon>
        <taxon>Craniata</taxon>
        <taxon>Vertebrata</taxon>
        <taxon>Euteleostomi</taxon>
        <taxon>Actinopterygii</taxon>
        <taxon>Neopterygii</taxon>
        <taxon>Teleostei</taxon>
        <taxon>Notacanthiformes</taxon>
        <taxon>Halosauridae</taxon>
        <taxon>Aldrovandia</taxon>
    </lineage>
</organism>
<evidence type="ECO:0000259" key="7">
    <source>
        <dbReference type="SMART" id="SM00662"/>
    </source>
</evidence>
<evidence type="ECO:0000256" key="3">
    <source>
        <dbReference type="ARBA" id="ARBA00022478"/>
    </source>
</evidence>
<reference evidence="8" key="1">
    <citation type="journal article" date="2023" name="Science">
        <title>Genome structures resolve the early diversification of teleost fishes.</title>
        <authorList>
            <person name="Parey E."/>
            <person name="Louis A."/>
            <person name="Montfort J."/>
            <person name="Bouchez O."/>
            <person name="Roques C."/>
            <person name="Iampietro C."/>
            <person name="Lluch J."/>
            <person name="Castinel A."/>
            <person name="Donnadieu C."/>
            <person name="Desvignes T."/>
            <person name="Floi Bucao C."/>
            <person name="Jouanno E."/>
            <person name="Wen M."/>
            <person name="Mejri S."/>
            <person name="Dirks R."/>
            <person name="Jansen H."/>
            <person name="Henkel C."/>
            <person name="Chen W.J."/>
            <person name="Zahm M."/>
            <person name="Cabau C."/>
            <person name="Klopp C."/>
            <person name="Thompson A.W."/>
            <person name="Robinson-Rechavi M."/>
            <person name="Braasch I."/>
            <person name="Lecointre G."/>
            <person name="Bobe J."/>
            <person name="Postlethwait J.H."/>
            <person name="Berthelot C."/>
            <person name="Roest Crollius H."/>
            <person name="Guiguen Y."/>
        </authorList>
    </citation>
    <scope>NUCLEOTIDE SEQUENCE</scope>
    <source>
        <strain evidence="8">NC1722</strain>
    </source>
</reference>
<feature type="domain" description="DNA-directed RNA polymerase RpoA/D/Rpb3-type" evidence="7">
    <location>
        <begin position="61"/>
        <end position="317"/>
    </location>
</feature>
<evidence type="ECO:0000256" key="2">
    <source>
        <dbReference type="ARBA" id="ARBA00022083"/>
    </source>
</evidence>
<dbReference type="Gene3D" id="3.30.1360.10">
    <property type="entry name" value="RNA polymerase, RBP11-like subunit"/>
    <property type="match status" value="2"/>
</dbReference>
<dbReference type="FunFam" id="3.30.1360.10:FF:000005">
    <property type="entry name" value="Dna-directed rna polymerases i and iii subunit"/>
    <property type="match status" value="1"/>
</dbReference>
<dbReference type="SUPFAM" id="SSF56553">
    <property type="entry name" value="Insert subdomain of RNA polymerase alpha subunit"/>
    <property type="match status" value="1"/>
</dbReference>
<dbReference type="GO" id="GO:0005736">
    <property type="term" value="C:RNA polymerase I complex"/>
    <property type="evidence" value="ECO:0007669"/>
    <property type="project" value="TreeGrafter"/>
</dbReference>
<dbReference type="Pfam" id="PF01193">
    <property type="entry name" value="RNA_pol_L"/>
    <property type="match status" value="1"/>
</dbReference>
<dbReference type="InterPro" id="IPR011262">
    <property type="entry name" value="DNA-dir_RNA_pol_insert"/>
</dbReference>
<dbReference type="PANTHER" id="PTHR11800">
    <property type="entry name" value="DNA-DIRECTED RNA POLYMERASE"/>
    <property type="match status" value="1"/>
</dbReference>
<dbReference type="AlphaFoldDB" id="A0AAD7X3Z8"/>
<dbReference type="InterPro" id="IPR033901">
    <property type="entry name" value="RNAPI/III_AC40"/>
</dbReference>
<dbReference type="PROSITE" id="PS00446">
    <property type="entry name" value="RNA_POL_D_30KD"/>
    <property type="match status" value="1"/>
</dbReference>
<accession>A0AAD7X3Z8</accession>
<evidence type="ECO:0000256" key="6">
    <source>
        <dbReference type="ARBA" id="ARBA00025804"/>
    </source>
</evidence>
<proteinExistence type="inferred from homology"/>
<dbReference type="InterPro" id="IPR011263">
    <property type="entry name" value="DNA-dir_RNA_pol_RpoA/D/Rpb3"/>
</dbReference>
<dbReference type="HAMAP" id="MF_00320">
    <property type="entry name" value="RNApol_arch_Rpo3"/>
    <property type="match status" value="1"/>
</dbReference>
<dbReference type="PANTHER" id="PTHR11800:SF13">
    <property type="entry name" value="DNA-DIRECTED RNA POLYMERASES I AND III SUBUNIT RPAC1"/>
    <property type="match status" value="1"/>
</dbReference>
<dbReference type="GO" id="GO:0003899">
    <property type="term" value="F:DNA-directed RNA polymerase activity"/>
    <property type="evidence" value="ECO:0007669"/>
    <property type="project" value="InterPro"/>
</dbReference>
<sequence length="324" mass="36705">MAAPMSNVEEIRNRVILSEFRVSNVHTTDFPGNYAGYDDTWSQKKFEQNFRIDVIQMDETTLEFDMVGIDAAIANAFRRILLAEVPTMAVEKVFIYNNTSIVQDEILAHRLGLIPIKADPRLFEYRNAGDEEGTEIDTIQLQLKIKCTRNPRATKESSDPGELYLNHMVYSRDMKWVPLLRPGQELDIVMHCVKGIGKDHAKFSPVATASYRLLPEITLLQPVEGEKAERLKRCFSPGVIELENCGGKQVAKVVNSRMDTCSREVLRHDDLKNSVKLGRIRDHFIFSVESTGILAPDVLVSEAIKVLMSKCQRFLGELDSAEME</sequence>
<keyword evidence="5" id="KW-0539">Nucleus</keyword>
<dbReference type="InterPro" id="IPR036603">
    <property type="entry name" value="RBP11-like"/>
</dbReference>
<dbReference type="GO" id="GO:0003677">
    <property type="term" value="F:DNA binding"/>
    <property type="evidence" value="ECO:0007669"/>
    <property type="project" value="InterPro"/>
</dbReference>
<comment type="similarity">
    <text evidence="6">Belongs to the archaeal Rpo3/eukaryotic RPB3 RNA polymerase subunit family.</text>
</comment>
<keyword evidence="3" id="KW-0240">DNA-directed RNA polymerase</keyword>
<dbReference type="InterPro" id="IPR050518">
    <property type="entry name" value="Rpo3/RPB3_RNA_Pol_subunit"/>
</dbReference>
<dbReference type="GO" id="GO:0005666">
    <property type="term" value="C:RNA polymerase III complex"/>
    <property type="evidence" value="ECO:0007669"/>
    <property type="project" value="TreeGrafter"/>
</dbReference>
<dbReference type="InterPro" id="IPR036643">
    <property type="entry name" value="RNApol_insert_sf"/>
</dbReference>
<dbReference type="Gene3D" id="2.170.120.12">
    <property type="entry name" value="DNA-directed RNA polymerase, insert domain"/>
    <property type="match status" value="2"/>
</dbReference>
<keyword evidence="4" id="KW-0804">Transcription</keyword>
<dbReference type="GO" id="GO:0006351">
    <property type="term" value="P:DNA-templated transcription"/>
    <property type="evidence" value="ECO:0007669"/>
    <property type="project" value="InterPro"/>
</dbReference>
<evidence type="ECO:0000256" key="4">
    <source>
        <dbReference type="ARBA" id="ARBA00023163"/>
    </source>
</evidence>